<dbReference type="AlphaFoldDB" id="I4B7V6"/>
<name>I4B7V6_TURPD</name>
<dbReference type="KEGG" id="tpx:Turpa_2724"/>
<dbReference type="Proteomes" id="UP000006048">
    <property type="component" value="Chromosome"/>
</dbReference>
<evidence type="ECO:0008006" key="3">
    <source>
        <dbReference type="Google" id="ProtNLM"/>
    </source>
</evidence>
<evidence type="ECO:0000313" key="1">
    <source>
        <dbReference type="EMBL" id="AFM13363.1"/>
    </source>
</evidence>
<reference evidence="1 2" key="1">
    <citation type="submission" date="2012-06" db="EMBL/GenBank/DDBJ databases">
        <title>The complete chromosome of genome of Turneriella parva DSM 21527.</title>
        <authorList>
            <consortium name="US DOE Joint Genome Institute (JGI-PGF)"/>
            <person name="Lucas S."/>
            <person name="Han J."/>
            <person name="Lapidus A."/>
            <person name="Bruce D."/>
            <person name="Goodwin L."/>
            <person name="Pitluck S."/>
            <person name="Peters L."/>
            <person name="Kyrpides N."/>
            <person name="Mavromatis K."/>
            <person name="Ivanova N."/>
            <person name="Mikhailova N."/>
            <person name="Chertkov O."/>
            <person name="Detter J.C."/>
            <person name="Tapia R."/>
            <person name="Han C."/>
            <person name="Land M."/>
            <person name="Hauser L."/>
            <person name="Markowitz V."/>
            <person name="Cheng J.-F."/>
            <person name="Hugenholtz P."/>
            <person name="Woyke T."/>
            <person name="Wu D."/>
            <person name="Gronow S."/>
            <person name="Wellnitz S."/>
            <person name="Brambilla E."/>
            <person name="Klenk H.-P."/>
            <person name="Eisen J.A."/>
        </authorList>
    </citation>
    <scope>NUCLEOTIDE SEQUENCE [LARGE SCALE GENOMIC DNA]</scope>
    <source>
        <strain evidence="2">ATCC BAA-1111 / DSM 21527 / NCTC 11395 / H</strain>
    </source>
</reference>
<proteinExistence type="predicted"/>
<dbReference type="STRING" id="869212.Turpa_2724"/>
<accession>I4B7V6</accession>
<dbReference type="RefSeq" id="WP_014803865.1">
    <property type="nucleotide sequence ID" value="NC_018020.1"/>
</dbReference>
<organism evidence="1 2">
    <name type="scientific">Turneriella parva (strain ATCC BAA-1111 / DSM 21527 / NCTC 11395 / H)</name>
    <name type="common">Leptospira parva</name>
    <dbReference type="NCBI Taxonomy" id="869212"/>
    <lineage>
        <taxon>Bacteria</taxon>
        <taxon>Pseudomonadati</taxon>
        <taxon>Spirochaetota</taxon>
        <taxon>Spirochaetia</taxon>
        <taxon>Leptospirales</taxon>
        <taxon>Leptospiraceae</taxon>
        <taxon>Turneriella</taxon>
    </lineage>
</organism>
<dbReference type="EMBL" id="CP002959">
    <property type="protein sequence ID" value="AFM13363.1"/>
    <property type="molecule type" value="Genomic_DNA"/>
</dbReference>
<dbReference type="HOGENOM" id="CLU_1562211_0_0_12"/>
<gene>
    <name evidence="1" type="ordered locus">Turpa_2724</name>
</gene>
<evidence type="ECO:0000313" key="2">
    <source>
        <dbReference type="Proteomes" id="UP000006048"/>
    </source>
</evidence>
<protein>
    <recommendedName>
        <fullName evidence="3">Lipoprotein</fullName>
    </recommendedName>
</protein>
<sequence length="171" mass="19745">MLPARIYTAPYVVLLSLALSACRFDKREDFDFSTDQPLRCGIFQSYYFVRETREEVYADLGLVAANRQSLGLTAAQGLALQNAARECTEICTVKKDRLRLMQESIKAKLALNEIKGDLRLLAKDVREFETAKRAWLQDHRTRYHKGLEILSEPQRAKWALAEQRLARWPEP</sequence>
<keyword evidence="2" id="KW-1185">Reference proteome</keyword>
<dbReference type="PROSITE" id="PS51257">
    <property type="entry name" value="PROKAR_LIPOPROTEIN"/>
    <property type="match status" value="1"/>
</dbReference>